<dbReference type="EMBL" id="LRGB01003110">
    <property type="protein sequence ID" value="KZS04633.1"/>
    <property type="molecule type" value="Genomic_DNA"/>
</dbReference>
<comment type="caution">
    <text evidence="2">The sequence shown here is derived from an EMBL/GenBank/DDBJ whole genome shotgun (WGS) entry which is preliminary data.</text>
</comment>
<evidence type="ECO:0000256" key="1">
    <source>
        <dbReference type="SAM" id="Phobius"/>
    </source>
</evidence>
<sequence length="68" mass="7800">MIHVCLEKILFLKNTYPGISFFLKGVVVTRWGNFPNVSGHVAPFFFCFFFHFSLWAELIASLLLLAGF</sequence>
<evidence type="ECO:0000313" key="2">
    <source>
        <dbReference type="EMBL" id="KZS04633.1"/>
    </source>
</evidence>
<keyword evidence="1" id="KW-0812">Transmembrane</keyword>
<reference evidence="2 3" key="1">
    <citation type="submission" date="2016-03" db="EMBL/GenBank/DDBJ databases">
        <title>EvidentialGene: Evidence-directed Construction of Genes on Genomes.</title>
        <authorList>
            <person name="Gilbert D.G."/>
            <person name="Choi J.-H."/>
            <person name="Mockaitis K."/>
            <person name="Colbourne J."/>
            <person name="Pfrender M."/>
        </authorList>
    </citation>
    <scope>NUCLEOTIDE SEQUENCE [LARGE SCALE GENOMIC DNA]</scope>
    <source>
        <strain evidence="2 3">Xinb3</strain>
        <tissue evidence="2">Complete organism</tissue>
    </source>
</reference>
<protein>
    <submittedName>
        <fullName evidence="2">Uncharacterized protein</fullName>
    </submittedName>
</protein>
<keyword evidence="3" id="KW-1185">Reference proteome</keyword>
<proteinExistence type="predicted"/>
<keyword evidence="1" id="KW-1133">Transmembrane helix</keyword>
<gene>
    <name evidence="2" type="ORF">APZ42_032393</name>
</gene>
<dbReference type="Proteomes" id="UP000076858">
    <property type="component" value="Unassembled WGS sequence"/>
</dbReference>
<name>A0A164M1F7_9CRUS</name>
<organism evidence="2 3">
    <name type="scientific">Daphnia magna</name>
    <dbReference type="NCBI Taxonomy" id="35525"/>
    <lineage>
        <taxon>Eukaryota</taxon>
        <taxon>Metazoa</taxon>
        <taxon>Ecdysozoa</taxon>
        <taxon>Arthropoda</taxon>
        <taxon>Crustacea</taxon>
        <taxon>Branchiopoda</taxon>
        <taxon>Diplostraca</taxon>
        <taxon>Cladocera</taxon>
        <taxon>Anomopoda</taxon>
        <taxon>Daphniidae</taxon>
        <taxon>Daphnia</taxon>
    </lineage>
</organism>
<evidence type="ECO:0000313" key="3">
    <source>
        <dbReference type="Proteomes" id="UP000076858"/>
    </source>
</evidence>
<accession>A0A164M1F7</accession>
<dbReference type="AlphaFoldDB" id="A0A164M1F7"/>
<feature type="transmembrane region" description="Helical" evidence="1">
    <location>
        <begin position="41"/>
        <end position="66"/>
    </location>
</feature>
<keyword evidence="1" id="KW-0472">Membrane</keyword>